<name>A0A7R8UFK3_HERIL</name>
<protein>
    <submittedName>
        <fullName evidence="2">Uncharacterized protein</fullName>
    </submittedName>
</protein>
<sequence>MDDGISPGASKRIKFGDNGFEETLEKRTEEINCDTSDLDSDDDYKPSDHDTESEIEAKDEDIENPDSDAIHTSYLYDKNRFK</sequence>
<accession>A0A7R8UFK3</accession>
<reference evidence="2 3" key="1">
    <citation type="submission" date="2020-11" db="EMBL/GenBank/DDBJ databases">
        <authorList>
            <person name="Wallbank WR R."/>
            <person name="Pardo Diaz C."/>
            <person name="Kozak K."/>
            <person name="Martin S."/>
            <person name="Jiggins C."/>
            <person name="Moest M."/>
            <person name="Warren A I."/>
            <person name="Generalovic N T."/>
            <person name="Byers J.R.P. K."/>
            <person name="Montejo-Kovacevich G."/>
            <person name="Yen C E."/>
        </authorList>
    </citation>
    <scope>NUCLEOTIDE SEQUENCE [LARGE SCALE GENOMIC DNA]</scope>
</reference>
<keyword evidence="3" id="KW-1185">Reference proteome</keyword>
<evidence type="ECO:0000256" key="1">
    <source>
        <dbReference type="SAM" id="MobiDB-lite"/>
    </source>
</evidence>
<dbReference type="AlphaFoldDB" id="A0A7R8UFK3"/>
<evidence type="ECO:0000313" key="3">
    <source>
        <dbReference type="Proteomes" id="UP000594454"/>
    </source>
</evidence>
<feature type="compositionally biased region" description="Basic and acidic residues" evidence="1">
    <location>
        <begin position="43"/>
        <end position="56"/>
    </location>
</feature>
<dbReference type="EMBL" id="LR899009">
    <property type="protein sequence ID" value="CAD7079662.1"/>
    <property type="molecule type" value="Genomic_DNA"/>
</dbReference>
<organism evidence="2 3">
    <name type="scientific">Hermetia illucens</name>
    <name type="common">Black soldier fly</name>
    <dbReference type="NCBI Taxonomy" id="343691"/>
    <lineage>
        <taxon>Eukaryota</taxon>
        <taxon>Metazoa</taxon>
        <taxon>Ecdysozoa</taxon>
        <taxon>Arthropoda</taxon>
        <taxon>Hexapoda</taxon>
        <taxon>Insecta</taxon>
        <taxon>Pterygota</taxon>
        <taxon>Neoptera</taxon>
        <taxon>Endopterygota</taxon>
        <taxon>Diptera</taxon>
        <taxon>Brachycera</taxon>
        <taxon>Stratiomyomorpha</taxon>
        <taxon>Stratiomyidae</taxon>
        <taxon>Hermetiinae</taxon>
        <taxon>Hermetia</taxon>
    </lineage>
</organism>
<feature type="compositionally biased region" description="Acidic residues" evidence="1">
    <location>
        <begin position="57"/>
        <end position="66"/>
    </location>
</feature>
<dbReference type="Proteomes" id="UP000594454">
    <property type="component" value="Chromosome 1"/>
</dbReference>
<feature type="region of interest" description="Disordered" evidence="1">
    <location>
        <begin position="27"/>
        <end position="82"/>
    </location>
</feature>
<gene>
    <name evidence="2" type="ORF">HERILL_LOCUS2866</name>
</gene>
<dbReference type="InParanoid" id="A0A7R8UFK3"/>
<proteinExistence type="predicted"/>
<evidence type="ECO:0000313" key="2">
    <source>
        <dbReference type="EMBL" id="CAD7079662.1"/>
    </source>
</evidence>